<proteinExistence type="predicted"/>
<name>A0AAE1RK58_9SOLA</name>
<organism evidence="2 3">
    <name type="scientific">Anisodus tanguticus</name>
    <dbReference type="NCBI Taxonomy" id="243964"/>
    <lineage>
        <taxon>Eukaryota</taxon>
        <taxon>Viridiplantae</taxon>
        <taxon>Streptophyta</taxon>
        <taxon>Embryophyta</taxon>
        <taxon>Tracheophyta</taxon>
        <taxon>Spermatophyta</taxon>
        <taxon>Magnoliopsida</taxon>
        <taxon>eudicotyledons</taxon>
        <taxon>Gunneridae</taxon>
        <taxon>Pentapetalae</taxon>
        <taxon>asterids</taxon>
        <taxon>lamiids</taxon>
        <taxon>Solanales</taxon>
        <taxon>Solanaceae</taxon>
        <taxon>Solanoideae</taxon>
        <taxon>Hyoscyameae</taxon>
        <taxon>Anisodus</taxon>
    </lineage>
</organism>
<keyword evidence="3" id="KW-1185">Reference proteome</keyword>
<evidence type="ECO:0000313" key="3">
    <source>
        <dbReference type="Proteomes" id="UP001291623"/>
    </source>
</evidence>
<sequence>MSSLGLSYGHLYVQQKRQKEKQKQMDNEKSKGNENGNDKKKIHPVVVASKEEYQSKVQNSSTK</sequence>
<protein>
    <submittedName>
        <fullName evidence="2">Uncharacterized protein</fullName>
    </submittedName>
</protein>
<reference evidence="2" key="1">
    <citation type="submission" date="2023-12" db="EMBL/GenBank/DDBJ databases">
        <title>Genome assembly of Anisodus tanguticus.</title>
        <authorList>
            <person name="Wang Y.-J."/>
        </authorList>
    </citation>
    <scope>NUCLEOTIDE SEQUENCE</scope>
    <source>
        <strain evidence="2">KB-2021</strain>
        <tissue evidence="2">Leaf</tissue>
    </source>
</reference>
<gene>
    <name evidence="2" type="ORF">RND71_026088</name>
</gene>
<accession>A0AAE1RK58</accession>
<dbReference type="Proteomes" id="UP001291623">
    <property type="component" value="Unassembled WGS sequence"/>
</dbReference>
<evidence type="ECO:0000313" key="2">
    <source>
        <dbReference type="EMBL" id="KAK4353894.1"/>
    </source>
</evidence>
<feature type="compositionally biased region" description="Basic and acidic residues" evidence="1">
    <location>
        <begin position="21"/>
        <end position="39"/>
    </location>
</feature>
<dbReference type="EMBL" id="JAVYJV010000014">
    <property type="protein sequence ID" value="KAK4353894.1"/>
    <property type="molecule type" value="Genomic_DNA"/>
</dbReference>
<comment type="caution">
    <text evidence="2">The sequence shown here is derived from an EMBL/GenBank/DDBJ whole genome shotgun (WGS) entry which is preliminary data.</text>
</comment>
<evidence type="ECO:0000256" key="1">
    <source>
        <dbReference type="SAM" id="MobiDB-lite"/>
    </source>
</evidence>
<feature type="region of interest" description="Disordered" evidence="1">
    <location>
        <begin position="1"/>
        <end position="63"/>
    </location>
</feature>
<dbReference type="AlphaFoldDB" id="A0AAE1RK58"/>